<accession>A0A167QEV4</accession>
<keyword evidence="4" id="KW-1185">Reference proteome</keyword>
<comment type="caution">
    <text evidence="3">The sequence shown here is derived from an EMBL/GenBank/DDBJ whole genome shotgun (WGS) entry which is preliminary data.</text>
</comment>
<dbReference type="InterPro" id="IPR007123">
    <property type="entry name" value="Gelsolin-like_dom"/>
</dbReference>
<dbReference type="AlphaFoldDB" id="A0A167QEV4"/>
<dbReference type="SMART" id="SM00262">
    <property type="entry name" value="GEL"/>
    <property type="match status" value="3"/>
</dbReference>
<dbReference type="PANTHER" id="PTHR11977:SF130">
    <property type="entry name" value="SEVERIN"/>
    <property type="match status" value="1"/>
</dbReference>
<dbReference type="Gene3D" id="3.40.20.10">
    <property type="entry name" value="Severin"/>
    <property type="match status" value="3"/>
</dbReference>
<dbReference type="Pfam" id="PF00626">
    <property type="entry name" value="Gelsolin"/>
    <property type="match status" value="2"/>
</dbReference>
<dbReference type="GO" id="GO:0051015">
    <property type="term" value="F:actin filament binding"/>
    <property type="evidence" value="ECO:0007669"/>
    <property type="project" value="InterPro"/>
</dbReference>
<dbReference type="SUPFAM" id="SSF55753">
    <property type="entry name" value="Actin depolymerizing proteins"/>
    <property type="match status" value="3"/>
</dbReference>
<feature type="domain" description="Gelsolin-like" evidence="2">
    <location>
        <begin position="213"/>
        <end position="264"/>
    </location>
</feature>
<feature type="domain" description="Gelsolin-like" evidence="2">
    <location>
        <begin position="61"/>
        <end position="155"/>
    </location>
</feature>
<feature type="compositionally biased region" description="Low complexity" evidence="1">
    <location>
        <begin position="293"/>
        <end position="303"/>
    </location>
</feature>
<dbReference type="EMBL" id="AZHD01000014">
    <property type="protein sequence ID" value="OAA57577.1"/>
    <property type="molecule type" value="Genomic_DNA"/>
</dbReference>
<evidence type="ECO:0000259" key="2">
    <source>
        <dbReference type="Pfam" id="PF00626"/>
    </source>
</evidence>
<name>A0A167QEV4_9HYPO</name>
<dbReference type="PANTHER" id="PTHR11977">
    <property type="entry name" value="VILLIN"/>
    <property type="match status" value="1"/>
</dbReference>
<dbReference type="InterPro" id="IPR007122">
    <property type="entry name" value="Villin/Gelsolin"/>
</dbReference>
<evidence type="ECO:0000313" key="4">
    <source>
        <dbReference type="Proteomes" id="UP000076874"/>
    </source>
</evidence>
<evidence type="ECO:0000256" key="1">
    <source>
        <dbReference type="SAM" id="MobiDB-lite"/>
    </source>
</evidence>
<protein>
    <submittedName>
        <fullName evidence="3">Actin-binding protein</fullName>
    </submittedName>
</protein>
<gene>
    <name evidence="3" type="ORF">SPI_07236</name>
</gene>
<evidence type="ECO:0000313" key="3">
    <source>
        <dbReference type="EMBL" id="OAA57577.1"/>
    </source>
</evidence>
<dbReference type="STRING" id="1081102.A0A167QEV4"/>
<dbReference type="GO" id="GO:0008154">
    <property type="term" value="P:actin polymerization or depolymerization"/>
    <property type="evidence" value="ECO:0007669"/>
    <property type="project" value="TreeGrafter"/>
</dbReference>
<sequence length="439" mass="46705">MAPNHGLVHAKTYDIKDSNVELIGSDIDRRVKYASAATEPAWNNGVVGVQPGLFVWRIEDFQVVPVPSTDIGVFYDGDSYIVLHSYRLGRGGDSEGDGHAENRPLGHDIFFWLGAHTSQDEAGTAAYKTVELDAFLRDAATQHRELQASPSAAFLALFPHRLTIRRGGVATGFTHVTETVEAARAHKAVLLLLRVFQQPSRVGGGSGGSGGIVVHEVEPTPSSLDDDDVFVLDAGDTVYVWQGRHSRPREKAAAAGVAEDLRTPAHVNGVQVLAQDDGRAGTVVRLMAGEGASSSSSSSNESSYRAARPLASATPPSEPSALRSAGGLRPQRLWRLSDASGTLAFDLVKDGGGPPALADLDSNDVFLWDDAGCEVWVWEGRGASAGERAHWVSVTQAYMRHLHAGGGAGDNAHLTPVAKVREGHESPAFLRSLRTAAAY</sequence>
<dbReference type="OrthoDB" id="6375767at2759"/>
<organism evidence="3 4">
    <name type="scientific">Niveomyces insectorum RCEF 264</name>
    <dbReference type="NCBI Taxonomy" id="1081102"/>
    <lineage>
        <taxon>Eukaryota</taxon>
        <taxon>Fungi</taxon>
        <taxon>Dikarya</taxon>
        <taxon>Ascomycota</taxon>
        <taxon>Pezizomycotina</taxon>
        <taxon>Sordariomycetes</taxon>
        <taxon>Hypocreomycetidae</taxon>
        <taxon>Hypocreales</taxon>
        <taxon>Cordycipitaceae</taxon>
        <taxon>Niveomyces</taxon>
    </lineage>
</organism>
<reference evidence="3 4" key="1">
    <citation type="journal article" date="2016" name="Genome Biol. Evol.">
        <title>Divergent and convergent evolution of fungal pathogenicity.</title>
        <authorList>
            <person name="Shang Y."/>
            <person name="Xiao G."/>
            <person name="Zheng P."/>
            <person name="Cen K."/>
            <person name="Zhan S."/>
            <person name="Wang C."/>
        </authorList>
    </citation>
    <scope>NUCLEOTIDE SEQUENCE [LARGE SCALE GENOMIC DNA]</scope>
    <source>
        <strain evidence="3 4">RCEF 264</strain>
    </source>
</reference>
<dbReference type="GO" id="GO:0015629">
    <property type="term" value="C:actin cytoskeleton"/>
    <property type="evidence" value="ECO:0007669"/>
    <property type="project" value="TreeGrafter"/>
</dbReference>
<dbReference type="InterPro" id="IPR029006">
    <property type="entry name" value="ADF-H/Gelsolin-like_dom_sf"/>
</dbReference>
<dbReference type="Proteomes" id="UP000076874">
    <property type="component" value="Unassembled WGS sequence"/>
</dbReference>
<dbReference type="CDD" id="cd11290">
    <property type="entry name" value="gelsolin_S1_like"/>
    <property type="match status" value="1"/>
</dbReference>
<dbReference type="GO" id="GO:0005737">
    <property type="term" value="C:cytoplasm"/>
    <property type="evidence" value="ECO:0007669"/>
    <property type="project" value="TreeGrafter"/>
</dbReference>
<feature type="region of interest" description="Disordered" evidence="1">
    <location>
        <begin position="290"/>
        <end position="326"/>
    </location>
</feature>
<proteinExistence type="predicted"/>